<keyword evidence="3" id="KW-1003">Cell membrane</keyword>
<dbReference type="CDD" id="cd16334">
    <property type="entry name" value="LppX-like"/>
    <property type="match status" value="1"/>
</dbReference>
<evidence type="ECO:0000256" key="9">
    <source>
        <dbReference type="SAM" id="SignalP"/>
    </source>
</evidence>
<evidence type="ECO:0000256" key="4">
    <source>
        <dbReference type="ARBA" id="ARBA00022729"/>
    </source>
</evidence>
<dbReference type="GO" id="GO:0030313">
    <property type="term" value="C:cell envelope"/>
    <property type="evidence" value="ECO:0007669"/>
    <property type="project" value="UniProtKB-SubCell"/>
</dbReference>
<reference evidence="10 11" key="1">
    <citation type="journal article" date="2019" name="Emerg. Microbes Infect.">
        <title>Comprehensive subspecies identification of 175 nontuberculous mycobacteria species based on 7547 genomic profiles.</title>
        <authorList>
            <person name="Matsumoto Y."/>
            <person name="Kinjo T."/>
            <person name="Motooka D."/>
            <person name="Nabeya D."/>
            <person name="Jung N."/>
            <person name="Uechi K."/>
            <person name="Horii T."/>
            <person name="Iida T."/>
            <person name="Fujita J."/>
            <person name="Nakamura S."/>
        </authorList>
    </citation>
    <scope>NUCLEOTIDE SEQUENCE [LARGE SCALE GENOMIC DNA]</scope>
    <source>
        <strain evidence="10 11">JCM 13571</strain>
    </source>
</reference>
<evidence type="ECO:0000256" key="2">
    <source>
        <dbReference type="ARBA" id="ARBA00009194"/>
    </source>
</evidence>
<dbReference type="Proteomes" id="UP000467260">
    <property type="component" value="Chromosome"/>
</dbReference>
<keyword evidence="4 9" id="KW-0732">Signal</keyword>
<dbReference type="PROSITE" id="PS51257">
    <property type="entry name" value="PROKAR_LIPOPROTEIN"/>
    <property type="match status" value="1"/>
</dbReference>
<evidence type="ECO:0000313" key="11">
    <source>
        <dbReference type="Proteomes" id="UP000467260"/>
    </source>
</evidence>
<evidence type="ECO:0008006" key="12">
    <source>
        <dbReference type="Google" id="ProtNLM"/>
    </source>
</evidence>
<proteinExistence type="inferred from homology"/>
<comment type="subcellular location">
    <subcellularLocation>
        <location evidence="1">Cell envelope</location>
    </subcellularLocation>
</comment>
<keyword evidence="7" id="KW-0449">Lipoprotein</keyword>
<evidence type="ECO:0000256" key="1">
    <source>
        <dbReference type="ARBA" id="ARBA00004196"/>
    </source>
</evidence>
<evidence type="ECO:0000313" key="10">
    <source>
        <dbReference type="EMBL" id="BBZ22466.1"/>
    </source>
</evidence>
<keyword evidence="11" id="KW-1185">Reference proteome</keyword>
<protein>
    <recommendedName>
        <fullName evidence="12">Lipoarabinomannan carrier protein LprG</fullName>
    </recommendedName>
</protein>
<accession>A0A7I7WY25</accession>
<dbReference type="InterPro" id="IPR009830">
    <property type="entry name" value="LppX/LprAFG"/>
</dbReference>
<keyword evidence="6" id="KW-0564">Palmitate</keyword>
<gene>
    <name evidence="10" type="ORF">MHIB_08840</name>
</gene>
<evidence type="ECO:0000256" key="6">
    <source>
        <dbReference type="ARBA" id="ARBA00023139"/>
    </source>
</evidence>
<dbReference type="SUPFAM" id="SSF89392">
    <property type="entry name" value="Prokaryotic lipoproteins and lipoprotein localization factors"/>
    <property type="match status" value="1"/>
</dbReference>
<dbReference type="Gene3D" id="2.50.20.20">
    <property type="match status" value="1"/>
</dbReference>
<dbReference type="AlphaFoldDB" id="A0A7I7WY25"/>
<dbReference type="EMBL" id="AP022609">
    <property type="protein sequence ID" value="BBZ22466.1"/>
    <property type="molecule type" value="Genomic_DNA"/>
</dbReference>
<comment type="similarity">
    <text evidence="2">Belongs to the LppX/LprAFG lipoprotein family.</text>
</comment>
<dbReference type="Pfam" id="PF07161">
    <property type="entry name" value="LppX_LprAFG"/>
    <property type="match status" value="1"/>
</dbReference>
<name>A0A7I7WY25_9MYCO</name>
<feature type="chain" id="PRO_5039224863" description="Lipoarabinomannan carrier protein LprG" evidence="9">
    <location>
        <begin position="23"/>
        <end position="265"/>
    </location>
</feature>
<feature type="compositionally biased region" description="Low complexity" evidence="8">
    <location>
        <begin position="34"/>
        <end position="55"/>
    </location>
</feature>
<keyword evidence="5" id="KW-0472">Membrane</keyword>
<dbReference type="KEGG" id="mhib:MHIB_08840"/>
<feature type="signal peptide" evidence="9">
    <location>
        <begin position="1"/>
        <end position="22"/>
    </location>
</feature>
<evidence type="ECO:0000256" key="7">
    <source>
        <dbReference type="ARBA" id="ARBA00023288"/>
    </source>
</evidence>
<evidence type="ECO:0000256" key="3">
    <source>
        <dbReference type="ARBA" id="ARBA00022475"/>
    </source>
</evidence>
<organism evidence="10 11">
    <name type="scientific">Mycolicibacter hiberniae</name>
    <dbReference type="NCBI Taxonomy" id="29314"/>
    <lineage>
        <taxon>Bacteria</taxon>
        <taxon>Bacillati</taxon>
        <taxon>Actinomycetota</taxon>
        <taxon>Actinomycetes</taxon>
        <taxon>Mycobacteriales</taxon>
        <taxon>Mycobacteriaceae</taxon>
        <taxon>Mycolicibacter</taxon>
    </lineage>
</organism>
<sequence length="265" mass="27436">MANMRRLPGVLTVAGAVAALTAGCSVTPPERGPEASASAVAPSAPTAPPGSWASAVPRPPKKFTEPLPDAAALLQESGVATAQPGSVHLSLSVIGEIDTMGITALDADVTEQPAPAARGYAKIGYRGAAAYVDVVVFGGRLYVSQEQGRWVDYGPASNFYDPARILSPDTGLADLLTGFVDPEVEQREMVGDVATVRITGEVSAAAAKKIVPRLQATKRTACTAWIQETDAHHLVALELASGDDAAVQLRFSNWGAPVTVGQPRT</sequence>
<dbReference type="InterPro" id="IPR029046">
    <property type="entry name" value="LolA/LolB/LppX"/>
</dbReference>
<evidence type="ECO:0000256" key="8">
    <source>
        <dbReference type="SAM" id="MobiDB-lite"/>
    </source>
</evidence>
<evidence type="ECO:0000256" key="5">
    <source>
        <dbReference type="ARBA" id="ARBA00023136"/>
    </source>
</evidence>
<feature type="region of interest" description="Disordered" evidence="8">
    <location>
        <begin position="27"/>
        <end position="61"/>
    </location>
</feature>